<gene>
    <name evidence="1" type="primary">ZBED9</name>
    <name evidence="1" type="ORF">NPIL_330151</name>
</gene>
<reference evidence="1" key="1">
    <citation type="submission" date="2020-08" db="EMBL/GenBank/DDBJ databases">
        <title>Multicomponent nature underlies the extraordinary mechanical properties of spider dragline silk.</title>
        <authorList>
            <person name="Kono N."/>
            <person name="Nakamura H."/>
            <person name="Mori M."/>
            <person name="Yoshida Y."/>
            <person name="Ohtoshi R."/>
            <person name="Malay A.D."/>
            <person name="Moran D.A.P."/>
            <person name="Tomita M."/>
            <person name="Numata K."/>
            <person name="Arakawa K."/>
        </authorList>
    </citation>
    <scope>NUCLEOTIDE SEQUENCE</scope>
</reference>
<organism evidence="1 2">
    <name type="scientific">Nephila pilipes</name>
    <name type="common">Giant wood spider</name>
    <name type="synonym">Nephila maculata</name>
    <dbReference type="NCBI Taxonomy" id="299642"/>
    <lineage>
        <taxon>Eukaryota</taxon>
        <taxon>Metazoa</taxon>
        <taxon>Ecdysozoa</taxon>
        <taxon>Arthropoda</taxon>
        <taxon>Chelicerata</taxon>
        <taxon>Arachnida</taxon>
        <taxon>Araneae</taxon>
        <taxon>Araneomorphae</taxon>
        <taxon>Entelegynae</taxon>
        <taxon>Araneoidea</taxon>
        <taxon>Nephilidae</taxon>
        <taxon>Nephila</taxon>
    </lineage>
</organism>
<dbReference type="PANTHER" id="PTHR45913">
    <property type="entry name" value="EPM2A-INTERACTING PROTEIN 1"/>
    <property type="match status" value="1"/>
</dbReference>
<comment type="caution">
    <text evidence="1">The sequence shown here is derived from an EMBL/GenBank/DDBJ whole genome shotgun (WGS) entry which is preliminary data.</text>
</comment>
<dbReference type="EMBL" id="BMAW01081649">
    <property type="protein sequence ID" value="GFU25463.1"/>
    <property type="molecule type" value="Genomic_DNA"/>
</dbReference>
<dbReference type="InterPro" id="IPR012337">
    <property type="entry name" value="RNaseH-like_sf"/>
</dbReference>
<dbReference type="SUPFAM" id="SSF53098">
    <property type="entry name" value="Ribonuclease H-like"/>
    <property type="match status" value="1"/>
</dbReference>
<dbReference type="Proteomes" id="UP000887013">
    <property type="component" value="Unassembled WGS sequence"/>
</dbReference>
<dbReference type="OrthoDB" id="8195826at2759"/>
<evidence type="ECO:0000313" key="1">
    <source>
        <dbReference type="EMBL" id="GFU25463.1"/>
    </source>
</evidence>
<evidence type="ECO:0000313" key="2">
    <source>
        <dbReference type="Proteomes" id="UP000887013"/>
    </source>
</evidence>
<keyword evidence="2" id="KW-1185">Reference proteome</keyword>
<name>A0A8X6QPK9_NEPPI</name>
<sequence>MKNITSCAADGATNMMGKKNGCLKLMKDANPEMIIVHCVIHKEILVAKIISPVLNEVLHAVIKFVHTVKASAKCERLFKLFCEEQDEDHVRLLLHTEVRWLSRGNCLKSFMQLFDAISVFLREKLKMKYLLTIDGEAFVSYLFDIFEKLNILNKQLQGPNKTLVDAKAKIFDFINNIELYQKHINNRNFDQFHWLQKCEVTDAAIFVIFNHLNTISADLKERFSDLKQIDFPSWIMQPILVELSYILNLQYQEELAELQNDESVKLYLI</sequence>
<proteinExistence type="predicted"/>
<dbReference type="AlphaFoldDB" id="A0A8X6QPK9"/>
<accession>A0A8X6QPK9</accession>
<protein>
    <submittedName>
        <fullName evidence="1">SCAN domain-containing protein 3</fullName>
    </submittedName>
</protein>
<dbReference type="PANTHER" id="PTHR45913:SF19">
    <property type="entry name" value="LOW QUALITY PROTEIN: ZINC FINGER BED DOMAIN-CONTAINING PROTEIN 5-LIKE"/>
    <property type="match status" value="1"/>
</dbReference>